<dbReference type="EMBL" id="MU551724">
    <property type="protein sequence ID" value="KAI5616519.1"/>
    <property type="molecule type" value="Genomic_DNA"/>
</dbReference>
<name>A0AAD5AGY3_SILAS</name>
<feature type="compositionally biased region" description="Polar residues" evidence="2">
    <location>
        <begin position="850"/>
        <end position="861"/>
    </location>
</feature>
<dbReference type="Pfam" id="PF00620">
    <property type="entry name" value="RhoGAP"/>
    <property type="match status" value="1"/>
</dbReference>
<keyword evidence="1" id="KW-0343">GTPase activation</keyword>
<feature type="compositionally biased region" description="Acidic residues" evidence="2">
    <location>
        <begin position="832"/>
        <end position="842"/>
    </location>
</feature>
<feature type="region of interest" description="Disordered" evidence="2">
    <location>
        <begin position="1139"/>
        <end position="1342"/>
    </location>
</feature>
<feature type="compositionally biased region" description="Basic and acidic residues" evidence="2">
    <location>
        <begin position="448"/>
        <end position="468"/>
    </location>
</feature>
<dbReference type="GO" id="GO:0005096">
    <property type="term" value="F:GTPase activator activity"/>
    <property type="evidence" value="ECO:0007669"/>
    <property type="project" value="UniProtKB-KW"/>
</dbReference>
<feature type="compositionally biased region" description="Basic and acidic residues" evidence="2">
    <location>
        <begin position="486"/>
        <end position="518"/>
    </location>
</feature>
<evidence type="ECO:0000256" key="1">
    <source>
        <dbReference type="ARBA" id="ARBA00022468"/>
    </source>
</evidence>
<feature type="compositionally biased region" description="Basic and acidic residues" evidence="2">
    <location>
        <begin position="1065"/>
        <end position="1110"/>
    </location>
</feature>
<feature type="compositionally biased region" description="Basic and acidic residues" evidence="2">
    <location>
        <begin position="1001"/>
        <end position="1017"/>
    </location>
</feature>
<dbReference type="SUPFAM" id="SSF48350">
    <property type="entry name" value="GTPase activation domain, GAP"/>
    <property type="match status" value="1"/>
</dbReference>
<feature type="compositionally biased region" description="Basic and acidic residues" evidence="2">
    <location>
        <begin position="1037"/>
        <end position="1055"/>
    </location>
</feature>
<reference evidence="4" key="1">
    <citation type="submission" date="2018-07" db="EMBL/GenBank/DDBJ databases">
        <title>Comparative genomics of catfishes provides insights into carnivory and benthic adaptation.</title>
        <authorList>
            <person name="Zhang Y."/>
            <person name="Wang D."/>
            <person name="Peng Z."/>
            <person name="Zheng S."/>
            <person name="Shao F."/>
            <person name="Tao W."/>
        </authorList>
    </citation>
    <scope>NUCLEOTIDE SEQUENCE</scope>
    <source>
        <strain evidence="4">Chongqing</strain>
    </source>
</reference>
<accession>A0AAD5AGY3</accession>
<feature type="compositionally biased region" description="Acidic residues" evidence="2">
    <location>
        <begin position="962"/>
        <end position="976"/>
    </location>
</feature>
<sequence>MKRGRRKCGNKDKVFGCDLMEHLTATSQEIPHVLRSCSVFIEKHGIVDGIYRLSGVSSNTQKLRSEFDCEGSPDLYKDVYLQDIHCVSSLCKAYFRELPNPLLTYQLYDHFAVAVAVQLEDERLVKIKEVLKELPPPHFRTLEYLMKHLIRMAAYSNETNMHVRNLAIVWAPNLLRSKDIEATGFNGTAAFMEVRVQSIVVEFILSHVNQLFPDLDPELAPPSERRKSLPSPSIISSQEDHFFKALPFQYPGNMSPGDGPPQMRPYHAIIDGTEKRKGSLKGRKWKSIFNLGGRLQDPRKKKYAPKEKEKNALRPAKSMDSLSTGPYTPEDSRRGSPHLSPLAMPPGVAEGGPAVASGYAVTYRRTGGASVSMVSGGGGAQGTYRSLDSGAGANGEKSQIPTPAMPSRAERRAGMHISGPFSVTVPLHITSGLALGVLQGGRAEEEEPKLGQDEEEKPKKDKQENAEEKETELDEEKVQINSKTESLMDDKEQMNDGEKEVQGEVREQDEARHEKREESGDECQEDKCSTEDVSNETQQATDIPLLSEDIDGHDYMVMKGGVIHCPEEDECQYESLSNFQDDLTLDFQDTFGFLDMMDMPTSNQLNEFSVEPPAHEIEDDEEEDIQSLLQSDSHYIETSQLNLPVPTSRAISNKSQSLPYKAGLFLPVMSLSSEEESYGPSDDDLDDDDESSDSGKGEYEDMFIKSLPSSHFYELNWSKPPTIILDSKSDVDSHSKSQSECLLQSHAMGENIQDPPAASHLNDTEIIVSNAVEHCSNDSDFSSLPLVTDGENDGEDRSGMKEIGTVKTPIHEENINLEITDETPACSHDDSQFAEDENEEDTYFGPDPPSTTVEASNSETVEPTVDMTVINEDPSGSDDQQESTDNYVDNAESENITDMTSPDVEKTQMETVVVHTHMQEELDGSKLEGLVVGEDREVGEGVEEQRDERETKEETIIKEESMESEDSEGWENDDCPIDQIIEVQLGKENDMVPQEEQILDVENKGEEFDVEKQKEDSDRGEEDDQQTEEDDVEEEIEAQKECYLEDVAELKKGSVPEEPIEEDDRLSVDGEERQIENEKENLREEILENPSRLDREKPVRPPRMRDREEGGSAELGLGVGQTVIISKQKIYQVKAVPVVPPKPQHSKITAFRQQFQQRDIERQHKSIQPTWAERQHTDKEIPKKESENADNRHADLADVAQNHDYNYTEQEKETGNDRETTEENQADLVKKIHLQDTMSSNSSEGEIEQDREEQKQRDLEKGRGNLDGVSLRKDRQKELDKEAKRSSGISMCFDEAVARATGKRYREKESNDKDKFVDQCERNEQKEGPNQRKPVEEEQKTD</sequence>
<evidence type="ECO:0000256" key="2">
    <source>
        <dbReference type="SAM" id="MobiDB-lite"/>
    </source>
</evidence>
<evidence type="ECO:0000313" key="5">
    <source>
        <dbReference type="Proteomes" id="UP001205998"/>
    </source>
</evidence>
<dbReference type="InterPro" id="IPR008936">
    <property type="entry name" value="Rho_GTPase_activation_prot"/>
</dbReference>
<proteinExistence type="predicted"/>
<feature type="region of interest" description="Disordered" evidence="2">
    <location>
        <begin position="385"/>
        <end position="410"/>
    </location>
</feature>
<feature type="region of interest" description="Disordered" evidence="2">
    <location>
        <begin position="673"/>
        <end position="698"/>
    </location>
</feature>
<feature type="compositionally biased region" description="Acidic residues" evidence="2">
    <location>
        <begin position="1018"/>
        <end position="1036"/>
    </location>
</feature>
<organism evidence="4 5">
    <name type="scientific">Silurus asotus</name>
    <name type="common">Amur catfish</name>
    <name type="synonym">Parasilurus asotus</name>
    <dbReference type="NCBI Taxonomy" id="30991"/>
    <lineage>
        <taxon>Eukaryota</taxon>
        <taxon>Metazoa</taxon>
        <taxon>Chordata</taxon>
        <taxon>Craniata</taxon>
        <taxon>Vertebrata</taxon>
        <taxon>Euteleostomi</taxon>
        <taxon>Actinopterygii</taxon>
        <taxon>Neopterygii</taxon>
        <taxon>Teleostei</taxon>
        <taxon>Ostariophysi</taxon>
        <taxon>Siluriformes</taxon>
        <taxon>Siluridae</taxon>
        <taxon>Silurus</taxon>
    </lineage>
</organism>
<evidence type="ECO:0000259" key="3">
    <source>
        <dbReference type="PROSITE" id="PS50238"/>
    </source>
</evidence>
<feature type="compositionally biased region" description="Basic and acidic residues" evidence="2">
    <location>
        <begin position="1252"/>
        <end position="1285"/>
    </location>
</feature>
<dbReference type="PROSITE" id="PS50238">
    <property type="entry name" value="RHOGAP"/>
    <property type="match status" value="1"/>
</dbReference>
<protein>
    <submittedName>
        <fullName evidence="4">Rho GTPase-activating protein 30 isoform X1</fullName>
    </submittedName>
</protein>
<feature type="compositionally biased region" description="Basic and acidic residues" evidence="2">
    <location>
        <begin position="933"/>
        <end position="961"/>
    </location>
</feature>
<dbReference type="CDD" id="cd04384">
    <property type="entry name" value="RhoGAP_CdGAP"/>
    <property type="match status" value="1"/>
</dbReference>
<feature type="compositionally biased region" description="Polar residues" evidence="2">
    <location>
        <begin position="883"/>
        <end position="900"/>
    </location>
</feature>
<dbReference type="SMART" id="SM00324">
    <property type="entry name" value="RhoGAP"/>
    <property type="match status" value="1"/>
</dbReference>
<feature type="region of interest" description="Disordered" evidence="2">
    <location>
        <begin position="441"/>
        <end position="538"/>
    </location>
</feature>
<feature type="region of interest" description="Disordered" evidence="2">
    <location>
        <begin position="918"/>
        <end position="1114"/>
    </location>
</feature>
<feature type="domain" description="Rho-GAP" evidence="3">
    <location>
        <begin position="17"/>
        <end position="212"/>
    </location>
</feature>
<dbReference type="InterPro" id="IPR051576">
    <property type="entry name" value="PX-Rho_GAP"/>
</dbReference>
<feature type="compositionally biased region" description="Basic and acidic residues" evidence="2">
    <location>
        <begin position="1173"/>
        <end position="1196"/>
    </location>
</feature>
<feature type="compositionally biased region" description="Acidic residues" evidence="2">
    <location>
        <begin position="673"/>
        <end position="692"/>
    </location>
</feature>
<keyword evidence="5" id="KW-1185">Reference proteome</keyword>
<dbReference type="FunFam" id="1.10.555.10:FF:000002">
    <property type="entry name" value="rho GTPase-activating protein 32 isoform X1"/>
    <property type="match status" value="1"/>
</dbReference>
<feature type="region of interest" description="Disordered" evidence="2">
    <location>
        <begin position="823"/>
        <end position="904"/>
    </location>
</feature>
<dbReference type="Proteomes" id="UP001205998">
    <property type="component" value="Unassembled WGS sequence"/>
</dbReference>
<dbReference type="InterPro" id="IPR000198">
    <property type="entry name" value="RhoGAP_dom"/>
</dbReference>
<feature type="compositionally biased region" description="Basic and acidic residues" evidence="2">
    <location>
        <begin position="1304"/>
        <end position="1342"/>
    </location>
</feature>
<dbReference type="PANTHER" id="PTHR15729:SF12">
    <property type="entry name" value="RHO GTPASE-ACTIVATING PROTEIN 30"/>
    <property type="match status" value="1"/>
</dbReference>
<dbReference type="GO" id="GO:0007264">
    <property type="term" value="P:small GTPase-mediated signal transduction"/>
    <property type="evidence" value="ECO:0007669"/>
    <property type="project" value="TreeGrafter"/>
</dbReference>
<dbReference type="PANTHER" id="PTHR15729">
    <property type="entry name" value="CDC42 GTPASE-ACTIVATING PROTEIN"/>
    <property type="match status" value="1"/>
</dbReference>
<comment type="caution">
    <text evidence="4">The sequence shown here is derived from an EMBL/GenBank/DDBJ whole genome shotgun (WGS) entry which is preliminary data.</text>
</comment>
<gene>
    <name evidence="4" type="ORF">C0J50_23943</name>
</gene>
<feature type="compositionally biased region" description="Basic and acidic residues" evidence="2">
    <location>
        <begin position="1209"/>
        <end position="1221"/>
    </location>
</feature>
<dbReference type="Gene3D" id="1.10.555.10">
    <property type="entry name" value="Rho GTPase activation protein"/>
    <property type="match status" value="1"/>
</dbReference>
<evidence type="ECO:0000313" key="4">
    <source>
        <dbReference type="EMBL" id="KAI5616519.1"/>
    </source>
</evidence>
<feature type="region of interest" description="Disordered" evidence="2">
    <location>
        <begin position="296"/>
        <end position="348"/>
    </location>
</feature>